<evidence type="ECO:0000256" key="1">
    <source>
        <dbReference type="SAM" id="MobiDB-lite"/>
    </source>
</evidence>
<dbReference type="Proteomes" id="UP000266272">
    <property type="component" value="Unassembled WGS sequence"/>
</dbReference>
<name>A0A395NL60_TRIAR</name>
<protein>
    <submittedName>
        <fullName evidence="2">Uncharacterized protein</fullName>
    </submittedName>
</protein>
<organism evidence="2 3">
    <name type="scientific">Trichoderma arundinaceum</name>
    <dbReference type="NCBI Taxonomy" id="490622"/>
    <lineage>
        <taxon>Eukaryota</taxon>
        <taxon>Fungi</taxon>
        <taxon>Dikarya</taxon>
        <taxon>Ascomycota</taxon>
        <taxon>Pezizomycotina</taxon>
        <taxon>Sordariomycetes</taxon>
        <taxon>Hypocreomycetidae</taxon>
        <taxon>Hypocreales</taxon>
        <taxon>Hypocreaceae</taxon>
        <taxon>Trichoderma</taxon>
    </lineage>
</organism>
<dbReference type="AlphaFoldDB" id="A0A395NL60"/>
<sequence>MTPPNPSISPCFCLSPLGFSASQPLASHKPKPHLPSPMAAGAASPMRTPSALAASTMSRGVSRLAGSSRPWRSAARIRQSLISRDRVLENLVEARRNSKTKSGPHCSVLLKPGMA</sequence>
<keyword evidence="3" id="KW-1185">Reference proteome</keyword>
<comment type="caution">
    <text evidence="2">The sequence shown here is derived from an EMBL/GenBank/DDBJ whole genome shotgun (WGS) entry which is preliminary data.</text>
</comment>
<evidence type="ECO:0000313" key="3">
    <source>
        <dbReference type="Proteomes" id="UP000266272"/>
    </source>
</evidence>
<proteinExistence type="predicted"/>
<gene>
    <name evidence="2" type="ORF">TARUN_5613</name>
</gene>
<accession>A0A395NL60</accession>
<feature type="region of interest" description="Disordered" evidence="1">
    <location>
        <begin position="24"/>
        <end position="70"/>
    </location>
</feature>
<evidence type="ECO:0000313" key="2">
    <source>
        <dbReference type="EMBL" id="RFU76623.1"/>
    </source>
</evidence>
<reference evidence="2 3" key="1">
    <citation type="journal article" date="2018" name="PLoS Pathog.">
        <title>Evolution of structural diversity of trichothecenes, a family of toxins produced by plant pathogenic and entomopathogenic fungi.</title>
        <authorList>
            <person name="Proctor R.H."/>
            <person name="McCormick S.P."/>
            <person name="Kim H.S."/>
            <person name="Cardoza R.E."/>
            <person name="Stanley A.M."/>
            <person name="Lindo L."/>
            <person name="Kelly A."/>
            <person name="Brown D.W."/>
            <person name="Lee T."/>
            <person name="Vaughan M.M."/>
            <person name="Alexander N.J."/>
            <person name="Busman M."/>
            <person name="Gutierrez S."/>
        </authorList>
    </citation>
    <scope>NUCLEOTIDE SEQUENCE [LARGE SCALE GENOMIC DNA]</scope>
    <source>
        <strain evidence="2 3">IBT 40837</strain>
    </source>
</reference>
<feature type="compositionally biased region" description="Low complexity" evidence="1">
    <location>
        <begin position="36"/>
        <end position="46"/>
    </location>
</feature>
<dbReference type="EMBL" id="PXOA01000334">
    <property type="protein sequence ID" value="RFU76623.1"/>
    <property type="molecule type" value="Genomic_DNA"/>
</dbReference>